<dbReference type="Proteomes" id="UP000268033">
    <property type="component" value="Unassembled WGS sequence"/>
</dbReference>
<dbReference type="STRING" id="584787.GCA_001247655_03832"/>
<dbReference type="Gene3D" id="3.40.630.30">
    <property type="match status" value="1"/>
</dbReference>
<dbReference type="RefSeq" id="WP_123422187.1">
    <property type="nucleotide sequence ID" value="NZ_RJUL01000008.1"/>
</dbReference>
<dbReference type="CDD" id="cd04301">
    <property type="entry name" value="NAT_SF"/>
    <property type="match status" value="1"/>
</dbReference>
<keyword evidence="3" id="KW-1185">Reference proteome</keyword>
<sequence>MIREAQSAQDRSVILALWQAAAQQLDPQFAASKWQSFALWLDNELLPQSQVFIYDYHGVQGFAQLKGRKLGALCVHPAAQGKGIGKALLYYTLSRFSDLEVQLFTAAGEGQQYFKRQGFHPVQELLDSQTGLLQVQMVSTRSNRYFSY</sequence>
<organism evidence="2 3">
    <name type="scientific">Gallaecimonas pentaromativorans</name>
    <dbReference type="NCBI Taxonomy" id="584787"/>
    <lineage>
        <taxon>Bacteria</taxon>
        <taxon>Pseudomonadati</taxon>
        <taxon>Pseudomonadota</taxon>
        <taxon>Gammaproteobacteria</taxon>
        <taxon>Enterobacterales</taxon>
        <taxon>Gallaecimonadaceae</taxon>
        <taxon>Gallaecimonas</taxon>
    </lineage>
</organism>
<name>A0A3N1P8K6_9GAMM</name>
<dbReference type="InterPro" id="IPR016181">
    <property type="entry name" value="Acyl_CoA_acyltransferase"/>
</dbReference>
<dbReference type="InterPro" id="IPR000182">
    <property type="entry name" value="GNAT_dom"/>
</dbReference>
<comment type="caution">
    <text evidence="2">The sequence shown here is derived from an EMBL/GenBank/DDBJ whole genome shotgun (WGS) entry which is preliminary data.</text>
</comment>
<evidence type="ECO:0000259" key="1">
    <source>
        <dbReference type="PROSITE" id="PS51186"/>
    </source>
</evidence>
<accession>A0A3N1P8K6</accession>
<dbReference type="AlphaFoldDB" id="A0A3N1P8K6"/>
<gene>
    <name evidence="2" type="ORF">EDC28_108125</name>
</gene>
<dbReference type="EMBL" id="RJUL01000008">
    <property type="protein sequence ID" value="ROQ23387.1"/>
    <property type="molecule type" value="Genomic_DNA"/>
</dbReference>
<protein>
    <submittedName>
        <fullName evidence="2">Putative acetyltransferase</fullName>
    </submittedName>
</protein>
<dbReference type="SUPFAM" id="SSF55729">
    <property type="entry name" value="Acyl-CoA N-acyltransferases (Nat)"/>
    <property type="match status" value="1"/>
</dbReference>
<feature type="domain" description="N-acetyltransferase" evidence="1">
    <location>
        <begin position="1"/>
        <end position="142"/>
    </location>
</feature>
<dbReference type="Pfam" id="PF13508">
    <property type="entry name" value="Acetyltransf_7"/>
    <property type="match status" value="1"/>
</dbReference>
<proteinExistence type="predicted"/>
<keyword evidence="2" id="KW-0808">Transferase</keyword>
<evidence type="ECO:0000313" key="3">
    <source>
        <dbReference type="Proteomes" id="UP000268033"/>
    </source>
</evidence>
<reference evidence="2 3" key="1">
    <citation type="submission" date="2018-11" db="EMBL/GenBank/DDBJ databases">
        <title>Genomic Encyclopedia of Type Strains, Phase IV (KMG-IV): sequencing the most valuable type-strain genomes for metagenomic binning, comparative biology and taxonomic classification.</title>
        <authorList>
            <person name="Goeker M."/>
        </authorList>
    </citation>
    <scope>NUCLEOTIDE SEQUENCE [LARGE SCALE GENOMIC DNA]</scope>
    <source>
        <strain evidence="2 3">DSM 21945</strain>
    </source>
</reference>
<dbReference type="PROSITE" id="PS51186">
    <property type="entry name" value="GNAT"/>
    <property type="match status" value="1"/>
</dbReference>
<evidence type="ECO:0000313" key="2">
    <source>
        <dbReference type="EMBL" id="ROQ23387.1"/>
    </source>
</evidence>
<dbReference type="GO" id="GO:0016747">
    <property type="term" value="F:acyltransferase activity, transferring groups other than amino-acyl groups"/>
    <property type="evidence" value="ECO:0007669"/>
    <property type="project" value="InterPro"/>
</dbReference>